<name>E3M9U5_CAERE</name>
<keyword evidence="4" id="KW-1185">Reference proteome</keyword>
<dbReference type="GO" id="GO:0003677">
    <property type="term" value="F:DNA binding"/>
    <property type="evidence" value="ECO:0007669"/>
    <property type="project" value="InterPro"/>
</dbReference>
<dbReference type="PRINTS" id="PR00929">
    <property type="entry name" value="ATHOOK"/>
</dbReference>
<feature type="domain" description="DUF38" evidence="2">
    <location>
        <begin position="518"/>
        <end position="588"/>
    </location>
</feature>
<accession>E3M9U5</accession>
<sequence length="666" mass="75730">MSKSNENKKRGVAGQVKVKEEEPEMDDDNLAPPPPAKRGPGRPRKAERAGERRANSQHNRPVANLEDDMARPPQAKRGRGRPRRVVLAEDEGGSCRNTPPAKRGRGRPKREVKAEEGELNILHIPPANSVAGRTRSQILKKNIKIEEEDVAPSRFLTGAEEIAIINRDYENGIIHVGGSYRPGTVKLEPQENEGAEISGARWNPVFPAAPSAPLKNHLFKNIPVPPRNIKQEFLGREIGNYAIVKDFSGTDQFEAPVQQLVTQASLTTAVFPIAEIKQEPQDYDELFENQTRVEEYIAPVPLQEIALDYQAIHQPQLLLQPGGSPVTDVSPLYIKVEPQNYYEHSDNQRVFEDITTPVPFHGTDDDSHRSHLLLQPGGSPVMDVFSVHIKEEPQEFEELTADAPPFEHQIVEVVEPAEWVGNCVKVPDEKWKRWEEEREAGMKEYMARLTEECRRFDPRILEMFDGRIPELTPALILLLQRGSQATHTWEMSVSTEQIWRVMDMLRNNKIAKGSIKVKNLKISTTSNTRCINARMLARWMSYIDPATLQKISIQGNFTHQALRQLSKTEQWVSCKIIELDSKNLFTFNLLFKKWRGNHLRVFNVTVISKFADEWKSFVQAFKRKAYGSSFEIRAKEYIPFPATSYIDGKVRVTTALFFLKGVVEEN</sequence>
<dbReference type="InParanoid" id="E3M9U5"/>
<dbReference type="Pfam" id="PF01827">
    <property type="entry name" value="FTH"/>
    <property type="match status" value="1"/>
</dbReference>
<feature type="compositionally biased region" description="Basic residues" evidence="1">
    <location>
        <begin position="74"/>
        <end position="84"/>
    </location>
</feature>
<evidence type="ECO:0000313" key="3">
    <source>
        <dbReference type="EMBL" id="EFO96862.1"/>
    </source>
</evidence>
<dbReference type="SMART" id="SM00384">
    <property type="entry name" value="AT_hook"/>
    <property type="match status" value="3"/>
</dbReference>
<dbReference type="Proteomes" id="UP000008281">
    <property type="component" value="Unassembled WGS sequence"/>
</dbReference>
<dbReference type="InterPro" id="IPR002900">
    <property type="entry name" value="DUF38/FTH_CAE_spp"/>
</dbReference>
<organism evidence="4">
    <name type="scientific">Caenorhabditis remanei</name>
    <name type="common">Caenorhabditis vulgaris</name>
    <dbReference type="NCBI Taxonomy" id="31234"/>
    <lineage>
        <taxon>Eukaryota</taxon>
        <taxon>Metazoa</taxon>
        <taxon>Ecdysozoa</taxon>
        <taxon>Nematoda</taxon>
        <taxon>Chromadorea</taxon>
        <taxon>Rhabditida</taxon>
        <taxon>Rhabditina</taxon>
        <taxon>Rhabditomorpha</taxon>
        <taxon>Rhabditoidea</taxon>
        <taxon>Rhabditidae</taxon>
        <taxon>Peloderinae</taxon>
        <taxon>Caenorhabditis</taxon>
    </lineage>
</organism>
<evidence type="ECO:0000256" key="1">
    <source>
        <dbReference type="SAM" id="MobiDB-lite"/>
    </source>
</evidence>
<feature type="compositionally biased region" description="Basic and acidic residues" evidence="1">
    <location>
        <begin position="44"/>
        <end position="54"/>
    </location>
</feature>
<dbReference type="EMBL" id="DS268431">
    <property type="protein sequence ID" value="EFO96862.1"/>
    <property type="molecule type" value="Genomic_DNA"/>
</dbReference>
<proteinExistence type="predicted"/>
<dbReference type="HOGENOM" id="CLU_412362_0_0_1"/>
<dbReference type="InterPro" id="IPR017956">
    <property type="entry name" value="AT_hook_DNA-bd_motif"/>
</dbReference>
<dbReference type="RefSeq" id="XP_003107022.2">
    <property type="nucleotide sequence ID" value="XM_003106974.2"/>
</dbReference>
<dbReference type="CTD" id="9809705"/>
<evidence type="ECO:0000259" key="2">
    <source>
        <dbReference type="Pfam" id="PF01827"/>
    </source>
</evidence>
<evidence type="ECO:0000313" key="4">
    <source>
        <dbReference type="Proteomes" id="UP000008281"/>
    </source>
</evidence>
<dbReference type="KEGG" id="crq:GCK72_022322"/>
<protein>
    <recommendedName>
        <fullName evidence="2">DUF38 domain-containing protein</fullName>
    </recommendedName>
</protein>
<feature type="region of interest" description="Disordered" evidence="1">
    <location>
        <begin position="1"/>
        <end position="114"/>
    </location>
</feature>
<reference evidence="3" key="1">
    <citation type="submission" date="2007-07" db="EMBL/GenBank/DDBJ databases">
        <title>PCAP assembly of the Caenorhabditis remanei genome.</title>
        <authorList>
            <consortium name="The Caenorhabditis remanei Sequencing Consortium"/>
            <person name="Wilson R.K."/>
        </authorList>
    </citation>
    <scope>NUCLEOTIDE SEQUENCE [LARGE SCALE GENOMIC DNA]</scope>
    <source>
        <strain evidence="3">PB4641</strain>
    </source>
</reference>
<gene>
    <name evidence="3" type="ORF">CRE_17036</name>
</gene>
<dbReference type="AlphaFoldDB" id="E3M9U5"/>
<dbReference type="GeneID" id="9809705"/>